<evidence type="ECO:0000259" key="4">
    <source>
        <dbReference type="PROSITE" id="PS51194"/>
    </source>
</evidence>
<name>A0A0C3P5G6_PISTI</name>
<organism evidence="5 6">
    <name type="scientific">Pisolithus tinctorius Marx 270</name>
    <dbReference type="NCBI Taxonomy" id="870435"/>
    <lineage>
        <taxon>Eukaryota</taxon>
        <taxon>Fungi</taxon>
        <taxon>Dikarya</taxon>
        <taxon>Basidiomycota</taxon>
        <taxon>Agaricomycotina</taxon>
        <taxon>Agaricomycetes</taxon>
        <taxon>Agaricomycetidae</taxon>
        <taxon>Boletales</taxon>
        <taxon>Sclerodermatineae</taxon>
        <taxon>Pisolithaceae</taxon>
        <taxon>Pisolithus</taxon>
    </lineage>
</organism>
<accession>A0A0C3P5G6</accession>
<evidence type="ECO:0000256" key="1">
    <source>
        <dbReference type="ARBA" id="ARBA00022806"/>
    </source>
</evidence>
<dbReference type="InParanoid" id="A0A0C3P5G6"/>
<dbReference type="InterPro" id="IPR006935">
    <property type="entry name" value="Helicase/UvrB_N"/>
</dbReference>
<keyword evidence="1" id="KW-0067">ATP-binding</keyword>
<keyword evidence="1" id="KW-0547">Nucleotide-binding</keyword>
<dbReference type="PANTHER" id="PTHR47396:SF1">
    <property type="entry name" value="ATP-DEPENDENT HELICASE IRC3-RELATED"/>
    <property type="match status" value="1"/>
</dbReference>
<dbReference type="SMART" id="SM00487">
    <property type="entry name" value="DEXDc"/>
    <property type="match status" value="1"/>
</dbReference>
<reference evidence="5 6" key="1">
    <citation type="submission" date="2014-04" db="EMBL/GenBank/DDBJ databases">
        <authorList>
            <consortium name="DOE Joint Genome Institute"/>
            <person name="Kuo A."/>
            <person name="Kohler A."/>
            <person name="Costa M.D."/>
            <person name="Nagy L.G."/>
            <person name="Floudas D."/>
            <person name="Copeland A."/>
            <person name="Barry K.W."/>
            <person name="Cichocki N."/>
            <person name="Veneault-Fourrey C."/>
            <person name="LaButti K."/>
            <person name="Lindquist E.A."/>
            <person name="Lipzen A."/>
            <person name="Lundell T."/>
            <person name="Morin E."/>
            <person name="Murat C."/>
            <person name="Sun H."/>
            <person name="Tunlid A."/>
            <person name="Henrissat B."/>
            <person name="Grigoriev I.V."/>
            <person name="Hibbett D.S."/>
            <person name="Martin F."/>
            <person name="Nordberg H.P."/>
            <person name="Cantor M.N."/>
            <person name="Hua S.X."/>
        </authorList>
    </citation>
    <scope>NUCLEOTIDE SEQUENCE [LARGE SCALE GENOMIC DNA]</scope>
    <source>
        <strain evidence="5 6">Marx 270</strain>
    </source>
</reference>
<dbReference type="SUPFAM" id="SSF52540">
    <property type="entry name" value="P-loop containing nucleoside triphosphate hydrolases"/>
    <property type="match status" value="2"/>
</dbReference>
<keyword evidence="1" id="KW-0378">Hydrolase</keyword>
<feature type="domain" description="Helicase ATP-binding" evidence="3">
    <location>
        <begin position="17"/>
        <end position="193"/>
    </location>
</feature>
<proteinExistence type="predicted"/>
<dbReference type="InterPro" id="IPR014001">
    <property type="entry name" value="Helicase_ATP-bd"/>
</dbReference>
<dbReference type="Pfam" id="PF00271">
    <property type="entry name" value="Helicase_C"/>
    <property type="match status" value="1"/>
</dbReference>
<evidence type="ECO:0000256" key="2">
    <source>
        <dbReference type="SAM" id="MobiDB-lite"/>
    </source>
</evidence>
<dbReference type="GO" id="GO:0000403">
    <property type="term" value="F:Y-form DNA binding"/>
    <property type="evidence" value="ECO:0007669"/>
    <property type="project" value="TreeGrafter"/>
</dbReference>
<dbReference type="GO" id="GO:0005524">
    <property type="term" value="F:ATP binding"/>
    <property type="evidence" value="ECO:0007669"/>
    <property type="project" value="InterPro"/>
</dbReference>
<sequence length="637" mass="70633">MIRLRPYQEACLEACRAALAAGRRRIGVSLPTGAGKTTVFLTLLSRIAPPEQSPSAAKSLIIVNNIELARQAAVQAARLFPDWRVEIEQGAKHRASGLADVTVATVQTLLQPQRLEKFRPETLKAIVVDEAHHAAAPSYRRILSHFDMAIKNPGGTFPKSIPPHPIPVIGFSATFSRHDGLALGSVFQEIVYHHDFLQMIKEQWLCDVRFTTVHANIDLRDVTINTKTGDFNASSLAHVVSTDTVNNLVVRVWMDRAGDRRSTLVFCVNRDHVRRLTQTFRDFGIEAHYVHAGTPPQERQALITDFKAGLYPVLINCAILTEGADIPNIDCVVIARPTRSRNLFAQMIGRGLRQSPTTGKVDCRIIDFIDTRNRIPGVFSTPTLFGLDPAEVIDDKSLNELEANTKSSSTGDAIIESSSINTELPDPKSVTYIDYEDPFAFVDNFSGAPHVLKLTSNAWVGCGGDVYVLECLGRGYVRIEPFVAEGDPARYRATFTEATMDGSSARAMKLSPYMRKRVIMTSDSLSNIFKGCDTYVARKVLPGSQSISLLRTALWRKAPASPSQKTVILKRWGKCRDDTIQKLETLSKGEAANIITRLRHGAQAHYEKKAKEARKQSLIAEKENERKKRELVRVGPL</sequence>
<evidence type="ECO:0000259" key="3">
    <source>
        <dbReference type="PROSITE" id="PS51192"/>
    </source>
</evidence>
<evidence type="ECO:0000313" key="6">
    <source>
        <dbReference type="Proteomes" id="UP000054217"/>
    </source>
</evidence>
<gene>
    <name evidence="5" type="ORF">M404DRAFT_997258</name>
</gene>
<dbReference type="STRING" id="870435.A0A0C3P5G6"/>
<dbReference type="GO" id="GO:0070125">
    <property type="term" value="P:mitochondrial translational elongation"/>
    <property type="evidence" value="ECO:0007669"/>
    <property type="project" value="TreeGrafter"/>
</dbReference>
<dbReference type="Gene3D" id="3.40.50.300">
    <property type="entry name" value="P-loop containing nucleotide triphosphate hydrolases"/>
    <property type="match status" value="2"/>
</dbReference>
<protein>
    <recommendedName>
        <fullName evidence="7">P-loop containing nucleoside triphosphate hydrolase protein</fullName>
    </recommendedName>
</protein>
<dbReference type="SMART" id="SM00490">
    <property type="entry name" value="HELICc"/>
    <property type="match status" value="1"/>
</dbReference>
<keyword evidence="1" id="KW-0347">Helicase</keyword>
<dbReference type="CDD" id="cd18799">
    <property type="entry name" value="SF2_C_EcoAI-like"/>
    <property type="match status" value="1"/>
</dbReference>
<dbReference type="PROSITE" id="PS51194">
    <property type="entry name" value="HELICASE_CTER"/>
    <property type="match status" value="1"/>
</dbReference>
<keyword evidence="6" id="KW-1185">Reference proteome</keyword>
<dbReference type="InterPro" id="IPR050742">
    <property type="entry name" value="Helicase_Restrict-Modif_Enz"/>
</dbReference>
<dbReference type="GO" id="GO:0036121">
    <property type="term" value="F:double-stranded DNA helicase activity"/>
    <property type="evidence" value="ECO:0007669"/>
    <property type="project" value="TreeGrafter"/>
</dbReference>
<dbReference type="GO" id="GO:0016787">
    <property type="term" value="F:hydrolase activity"/>
    <property type="evidence" value="ECO:0007669"/>
    <property type="project" value="InterPro"/>
</dbReference>
<dbReference type="FunCoup" id="A0A0C3P5G6">
    <property type="interactions" value="12"/>
</dbReference>
<dbReference type="InterPro" id="IPR001650">
    <property type="entry name" value="Helicase_C-like"/>
</dbReference>
<dbReference type="AlphaFoldDB" id="A0A0C3P5G6"/>
<dbReference type="Proteomes" id="UP000054217">
    <property type="component" value="Unassembled WGS sequence"/>
</dbReference>
<feature type="region of interest" description="Disordered" evidence="2">
    <location>
        <begin position="613"/>
        <end position="637"/>
    </location>
</feature>
<feature type="domain" description="Helicase C-terminal" evidence="4">
    <location>
        <begin position="244"/>
        <end position="409"/>
    </location>
</feature>
<dbReference type="InterPro" id="IPR027417">
    <property type="entry name" value="P-loop_NTPase"/>
</dbReference>
<reference evidence="6" key="2">
    <citation type="submission" date="2015-01" db="EMBL/GenBank/DDBJ databases">
        <title>Evolutionary Origins and Diversification of the Mycorrhizal Mutualists.</title>
        <authorList>
            <consortium name="DOE Joint Genome Institute"/>
            <consortium name="Mycorrhizal Genomics Consortium"/>
            <person name="Kohler A."/>
            <person name="Kuo A."/>
            <person name="Nagy L.G."/>
            <person name="Floudas D."/>
            <person name="Copeland A."/>
            <person name="Barry K.W."/>
            <person name="Cichocki N."/>
            <person name="Veneault-Fourrey C."/>
            <person name="LaButti K."/>
            <person name="Lindquist E.A."/>
            <person name="Lipzen A."/>
            <person name="Lundell T."/>
            <person name="Morin E."/>
            <person name="Murat C."/>
            <person name="Riley R."/>
            <person name="Ohm R."/>
            <person name="Sun H."/>
            <person name="Tunlid A."/>
            <person name="Henrissat B."/>
            <person name="Grigoriev I.V."/>
            <person name="Hibbett D.S."/>
            <person name="Martin F."/>
        </authorList>
    </citation>
    <scope>NUCLEOTIDE SEQUENCE [LARGE SCALE GENOMIC DNA]</scope>
    <source>
        <strain evidence="6">Marx 270</strain>
    </source>
</reference>
<dbReference type="GO" id="GO:0061749">
    <property type="term" value="F:forked DNA-dependent helicase activity"/>
    <property type="evidence" value="ECO:0007669"/>
    <property type="project" value="TreeGrafter"/>
</dbReference>
<dbReference type="EMBL" id="KN831957">
    <property type="protein sequence ID" value="KIO08325.1"/>
    <property type="molecule type" value="Genomic_DNA"/>
</dbReference>
<dbReference type="HOGENOM" id="CLU_014765_0_1_1"/>
<dbReference type="Pfam" id="PF04851">
    <property type="entry name" value="ResIII"/>
    <property type="match status" value="1"/>
</dbReference>
<evidence type="ECO:0000313" key="5">
    <source>
        <dbReference type="EMBL" id="KIO08325.1"/>
    </source>
</evidence>
<dbReference type="PROSITE" id="PS51192">
    <property type="entry name" value="HELICASE_ATP_BIND_1"/>
    <property type="match status" value="1"/>
</dbReference>
<dbReference type="OrthoDB" id="270584at2759"/>
<dbReference type="GO" id="GO:0005759">
    <property type="term" value="C:mitochondrial matrix"/>
    <property type="evidence" value="ECO:0007669"/>
    <property type="project" value="TreeGrafter"/>
</dbReference>
<dbReference type="PANTHER" id="PTHR47396">
    <property type="entry name" value="TYPE I RESTRICTION ENZYME ECOKI R PROTEIN"/>
    <property type="match status" value="1"/>
</dbReference>
<dbReference type="GO" id="GO:0032042">
    <property type="term" value="P:mitochondrial DNA metabolic process"/>
    <property type="evidence" value="ECO:0007669"/>
    <property type="project" value="TreeGrafter"/>
</dbReference>
<evidence type="ECO:0008006" key="7">
    <source>
        <dbReference type="Google" id="ProtNLM"/>
    </source>
</evidence>